<evidence type="ECO:0000256" key="1">
    <source>
        <dbReference type="ARBA" id="ARBA00010742"/>
    </source>
</evidence>
<dbReference type="GO" id="GO:0016020">
    <property type="term" value="C:membrane"/>
    <property type="evidence" value="ECO:0007669"/>
    <property type="project" value="InterPro"/>
</dbReference>
<keyword evidence="3" id="KW-0732">Signal</keyword>
<dbReference type="OrthoDB" id="286202at2"/>
<dbReference type="SUPFAM" id="SSF53850">
    <property type="entry name" value="Periplasmic binding protein-like II"/>
    <property type="match status" value="1"/>
</dbReference>
<dbReference type="FunFam" id="3.40.190.10:FF:000050">
    <property type="entry name" value="Sulfonate ABC transporter substrate-binding protein"/>
    <property type="match status" value="1"/>
</dbReference>
<accession>A0A7Z2G8B0</accession>
<protein>
    <recommendedName>
        <fullName evidence="5">Putative aliphatic sulfonates-binding protein</fullName>
    </recommendedName>
</protein>
<evidence type="ECO:0000313" key="7">
    <source>
        <dbReference type="Proteomes" id="UP000434209"/>
    </source>
</evidence>
<gene>
    <name evidence="6" type="ORF">FAZ97_19140</name>
</gene>
<dbReference type="KEGG" id="pacp:FAZ97_19140"/>
<dbReference type="Proteomes" id="UP000434209">
    <property type="component" value="Chromosome 2"/>
</dbReference>
<dbReference type="RefSeq" id="WP_158760007.1">
    <property type="nucleotide sequence ID" value="NZ_CP046910.1"/>
</dbReference>
<reference evidence="6 7" key="1">
    <citation type="submission" date="2019-12" db="EMBL/GenBank/DDBJ databases">
        <title>Paraburkholderia acidiphila 7Q-K02 sp. nov and Paraburkholderia acidisoli DHF22 sp. nov., two strains isolated from forest soil.</title>
        <authorList>
            <person name="Gao Z."/>
            <person name="Qiu L."/>
        </authorList>
    </citation>
    <scope>NUCLEOTIDE SEQUENCE [LARGE SCALE GENOMIC DNA]</scope>
    <source>
        <strain evidence="6 7">7Q-K02</strain>
    </source>
</reference>
<dbReference type="PANTHER" id="PTHR30024:SF42">
    <property type="entry name" value="ALIPHATIC SULFONATES-BINDING PROTEIN-RELATED"/>
    <property type="match status" value="1"/>
</dbReference>
<dbReference type="Pfam" id="PF12974">
    <property type="entry name" value="Phosphonate-bd"/>
    <property type="match status" value="1"/>
</dbReference>
<dbReference type="PANTHER" id="PTHR30024">
    <property type="entry name" value="ALIPHATIC SULFONATES-BINDING PROTEIN-RELATED"/>
    <property type="match status" value="1"/>
</dbReference>
<dbReference type="NCBIfam" id="TIGR01728">
    <property type="entry name" value="SsuA_fam"/>
    <property type="match status" value="1"/>
</dbReference>
<evidence type="ECO:0000256" key="3">
    <source>
        <dbReference type="ARBA" id="ARBA00022729"/>
    </source>
</evidence>
<dbReference type="AlphaFoldDB" id="A0A7Z2G8B0"/>
<keyword evidence="2" id="KW-0813">Transport</keyword>
<keyword evidence="7" id="KW-1185">Reference proteome</keyword>
<dbReference type="Gene3D" id="3.40.190.10">
    <property type="entry name" value="Periplasmic binding protein-like II"/>
    <property type="match status" value="2"/>
</dbReference>
<proteinExistence type="inferred from homology"/>
<sequence length="288" mass="30723">MPTEFRVGYQKAGLLSVARNEAVFERRLKPLGVEAVKWTEFELGPPMMDAIGSGAIDFGWVGDVPAIVAQSAGAKFVYVACMPASEHGMLVREGSALRSIADIRGRKVAFARNTSGQSVLLKWLSKAGLAYGDIVPVLLSPKDGSVALARGDVDVWVVHDPYFALAERVQRAHAIATTKDIVNGNSVYVANPEFAREHPKTLAAVIDEVTKVTTWAAQNRDKFAEATSAAIGMDIDAVRLAIGRSDLTVGPVTPAIAAQLQETADAFLKVGFIPGPIVVRNAVWSLAS</sequence>
<organism evidence="6 7">
    <name type="scientific">Paraburkholderia acidiphila</name>
    <dbReference type="NCBI Taxonomy" id="2571747"/>
    <lineage>
        <taxon>Bacteria</taxon>
        <taxon>Pseudomonadati</taxon>
        <taxon>Pseudomonadota</taxon>
        <taxon>Betaproteobacteria</taxon>
        <taxon>Burkholderiales</taxon>
        <taxon>Burkholderiaceae</taxon>
        <taxon>Paraburkholderia</taxon>
    </lineage>
</organism>
<dbReference type="GO" id="GO:0042626">
    <property type="term" value="F:ATPase-coupled transmembrane transporter activity"/>
    <property type="evidence" value="ECO:0007669"/>
    <property type="project" value="InterPro"/>
</dbReference>
<comment type="function">
    <text evidence="4">Part of a binding-protein-dependent transport system for aliphatic sulfonates. Putative binding protein.</text>
</comment>
<evidence type="ECO:0000256" key="4">
    <source>
        <dbReference type="ARBA" id="ARBA00055538"/>
    </source>
</evidence>
<comment type="similarity">
    <text evidence="1">Belongs to the bacterial solute-binding protein SsuA/TauA family.</text>
</comment>
<evidence type="ECO:0000313" key="6">
    <source>
        <dbReference type="EMBL" id="QGZ57058.1"/>
    </source>
</evidence>
<dbReference type="InterPro" id="IPR010067">
    <property type="entry name" value="ABC_SsuA_sub-bd"/>
</dbReference>
<dbReference type="EMBL" id="CP046910">
    <property type="protein sequence ID" value="QGZ57058.1"/>
    <property type="molecule type" value="Genomic_DNA"/>
</dbReference>
<name>A0A7Z2G8B0_9BURK</name>
<evidence type="ECO:0000256" key="2">
    <source>
        <dbReference type="ARBA" id="ARBA00022448"/>
    </source>
</evidence>
<evidence type="ECO:0000256" key="5">
    <source>
        <dbReference type="ARBA" id="ARBA00070228"/>
    </source>
</evidence>